<feature type="active site" description="Nucleophile" evidence="7">
    <location>
        <position position="386"/>
    </location>
</feature>
<dbReference type="GO" id="GO:0016020">
    <property type="term" value="C:membrane"/>
    <property type="evidence" value="ECO:0007669"/>
    <property type="project" value="UniProtKB-SubCell"/>
</dbReference>
<evidence type="ECO:0000313" key="9">
    <source>
        <dbReference type="EMBL" id="ACL94441.3"/>
    </source>
</evidence>
<dbReference type="PANTHER" id="PTHR33209">
    <property type="entry name" value="PROTEASE 4"/>
    <property type="match status" value="1"/>
</dbReference>
<dbReference type="AlphaFoldDB" id="A0A0H3C8B4"/>
<sequence length="594" mass="63156">MKQFFLTVAGVFVGLLLFVVGVPFLLIAMAAGAARPAPVPAHAVLQLDLRNGLTDQEPKSPFAAFGSSGGSVISVIETLRRAEKDDKVKAILVRLPEGGVAPAAADELRLAFKHFREVGKKPIYAHSQGLYPSGMVTSTYMLGAATSEFWMQPDSSFQAVGISSESMFFKRFFDKYGVKAEYEQRYEYKNAVNPYLHSDYTPAHRESTLSWMGSVYRTALTSAAVDRKQDPTKLMKTLEGGPYIAQEAQAKGLIDKVGQVSDIQAFALEKAGKGAKLLDFDDYASRSKPTAVKSGPAIAVIGAEGAIITGTDASASPFGGDSNVYSDDVAQAFRAATEDKDVKAIVFRVSSPGGSDTASEQILAALQAAKKAGKPVVVSMGTYAASGGYWISSQADSIIAQPSTLTGSIGVYGGKFAIGEALARFGVDTKDLHVGADYSQAFGAGEGFTPEQRAKFAGWMDRIYAGFITRVAEGRNLPPAKVREIAKGRVWTGEQAKQLGLVDELGGYYEAVEKAKALAKVKGDIRIKHMQGGASPFEAFEKFLGVSETSAKTMAAAAWVLGDPRSQAILDEMAKARLRSTPGGASVLADMPVR</sequence>
<dbReference type="InterPro" id="IPR047272">
    <property type="entry name" value="S49_SppA_C"/>
</dbReference>
<evidence type="ECO:0000256" key="6">
    <source>
        <dbReference type="ARBA" id="ARBA00023136"/>
    </source>
</evidence>
<comment type="subcellular location">
    <subcellularLocation>
        <location evidence="1">Membrane</location>
    </subcellularLocation>
</comment>
<dbReference type="RefSeq" id="YP_002516349.3">
    <property type="nucleotide sequence ID" value="NC_011916.1"/>
</dbReference>
<dbReference type="PANTHER" id="PTHR33209:SF1">
    <property type="entry name" value="PEPTIDASE S49 DOMAIN-CONTAINING PROTEIN"/>
    <property type="match status" value="1"/>
</dbReference>
<dbReference type="NCBIfam" id="TIGR00706">
    <property type="entry name" value="SppA_dom"/>
    <property type="match status" value="1"/>
</dbReference>
<evidence type="ECO:0000259" key="8">
    <source>
        <dbReference type="Pfam" id="PF01343"/>
    </source>
</evidence>
<evidence type="ECO:0000256" key="2">
    <source>
        <dbReference type="ARBA" id="ARBA00008683"/>
    </source>
</evidence>
<evidence type="ECO:0000256" key="3">
    <source>
        <dbReference type="ARBA" id="ARBA00022670"/>
    </source>
</evidence>
<dbReference type="GO" id="GO:0008236">
    <property type="term" value="F:serine-type peptidase activity"/>
    <property type="evidence" value="ECO:0007669"/>
    <property type="project" value="UniProtKB-KW"/>
</dbReference>
<name>A0A0H3C8B4_CAUVN</name>
<dbReference type="PIRSF" id="PIRSF001217">
    <property type="entry name" value="Protease_4_SppA"/>
    <property type="match status" value="1"/>
</dbReference>
<feature type="active site" description="Proton donor/acceptor" evidence="7">
    <location>
        <position position="189"/>
    </location>
</feature>
<dbReference type="KEGG" id="ccs:CCNA_00976"/>
<reference evidence="9 10" key="1">
    <citation type="journal article" date="2010" name="J. Bacteriol.">
        <title>The genetic basis of laboratory adaptation in Caulobacter crescentus.</title>
        <authorList>
            <person name="Marks M.E."/>
            <person name="Castro-Rojas C.M."/>
            <person name="Teiling C."/>
            <person name="Du L."/>
            <person name="Kapatral V."/>
            <person name="Walunas T.L."/>
            <person name="Crosson S."/>
        </authorList>
    </citation>
    <scope>NUCLEOTIDE SEQUENCE [LARGE SCALE GENOMIC DNA]</scope>
    <source>
        <strain evidence="10">NA1000 / CB15N</strain>
    </source>
</reference>
<keyword evidence="6" id="KW-0472">Membrane</keyword>
<dbReference type="GeneID" id="7333106"/>
<gene>
    <name evidence="9" type="primary">sppA</name>
    <name evidence="9" type="ordered locus">CCNA_00976</name>
</gene>
<keyword evidence="4 9" id="KW-0378">Hydrolase</keyword>
<dbReference type="InterPro" id="IPR004634">
    <property type="entry name" value="Pept_S49_pIV"/>
</dbReference>
<dbReference type="Gene3D" id="3.90.226.10">
    <property type="entry name" value="2-enoyl-CoA Hydratase, Chain A, domain 1"/>
    <property type="match status" value="2"/>
</dbReference>
<evidence type="ECO:0000313" key="10">
    <source>
        <dbReference type="Proteomes" id="UP000001364"/>
    </source>
</evidence>
<dbReference type="Pfam" id="PF01343">
    <property type="entry name" value="Peptidase_S49"/>
    <property type="match status" value="2"/>
</dbReference>
<dbReference type="NCBIfam" id="TIGR00705">
    <property type="entry name" value="SppA_67K"/>
    <property type="match status" value="1"/>
</dbReference>
<dbReference type="CDD" id="cd07018">
    <property type="entry name" value="S49_SppA_67K_type"/>
    <property type="match status" value="1"/>
</dbReference>
<dbReference type="RefSeq" id="WP_010918811.1">
    <property type="nucleotide sequence ID" value="NC_011916.1"/>
</dbReference>
<dbReference type="PATRIC" id="fig|565050.3.peg.958"/>
<dbReference type="OrthoDB" id="9764363at2"/>
<dbReference type="InterPro" id="IPR029045">
    <property type="entry name" value="ClpP/crotonase-like_dom_sf"/>
</dbReference>
<evidence type="ECO:0000256" key="1">
    <source>
        <dbReference type="ARBA" id="ARBA00004370"/>
    </source>
</evidence>
<dbReference type="InterPro" id="IPR002142">
    <property type="entry name" value="Peptidase_S49"/>
</dbReference>
<dbReference type="Gene3D" id="6.20.330.10">
    <property type="match status" value="1"/>
</dbReference>
<dbReference type="EMBL" id="CP001340">
    <property type="protein sequence ID" value="ACL94441.3"/>
    <property type="molecule type" value="Genomic_DNA"/>
</dbReference>
<keyword evidence="10" id="KW-1185">Reference proteome</keyword>
<keyword evidence="5" id="KW-0720">Serine protease</keyword>
<dbReference type="HOGENOM" id="CLU_008856_1_0_5"/>
<keyword evidence="3" id="KW-0645">Protease</keyword>
<protein>
    <submittedName>
        <fullName evidence="9">Signal peptide peptidase A</fullName>
        <ecNumber evidence="9">3.4.21.-</ecNumber>
    </submittedName>
</protein>
<dbReference type="InterPro" id="IPR004635">
    <property type="entry name" value="Pept_S49_SppA"/>
</dbReference>
<evidence type="ECO:0000256" key="7">
    <source>
        <dbReference type="PIRSR" id="PIRSR001217-1"/>
    </source>
</evidence>
<evidence type="ECO:0000256" key="5">
    <source>
        <dbReference type="ARBA" id="ARBA00022825"/>
    </source>
</evidence>
<dbReference type="GO" id="GO:0006465">
    <property type="term" value="P:signal peptide processing"/>
    <property type="evidence" value="ECO:0007669"/>
    <property type="project" value="InterPro"/>
</dbReference>
<accession>A0A0H3C8B4</accession>
<evidence type="ECO:0000256" key="4">
    <source>
        <dbReference type="ARBA" id="ARBA00022801"/>
    </source>
</evidence>
<dbReference type="SUPFAM" id="SSF52096">
    <property type="entry name" value="ClpP/crotonase"/>
    <property type="match status" value="2"/>
</dbReference>
<organism evidence="9 10">
    <name type="scientific">Caulobacter vibrioides (strain NA1000 / CB15N)</name>
    <name type="common">Caulobacter crescentus</name>
    <dbReference type="NCBI Taxonomy" id="565050"/>
    <lineage>
        <taxon>Bacteria</taxon>
        <taxon>Pseudomonadati</taxon>
        <taxon>Pseudomonadota</taxon>
        <taxon>Alphaproteobacteria</taxon>
        <taxon>Caulobacterales</taxon>
        <taxon>Caulobacteraceae</taxon>
        <taxon>Caulobacter</taxon>
    </lineage>
</organism>
<proteinExistence type="inferred from homology"/>
<feature type="domain" description="Peptidase S49" evidence="8">
    <location>
        <begin position="120"/>
        <end position="268"/>
    </location>
</feature>
<feature type="domain" description="Peptidase S49" evidence="8">
    <location>
        <begin position="369"/>
        <end position="522"/>
    </location>
</feature>
<dbReference type="InterPro" id="IPR047217">
    <property type="entry name" value="S49_SppA_67K_type_N"/>
</dbReference>
<comment type="similarity">
    <text evidence="2">Belongs to the peptidase S49 family.</text>
</comment>
<dbReference type="EC" id="3.4.21.-" evidence="9"/>
<dbReference type="SMR" id="A0A0H3C8B4"/>
<dbReference type="Proteomes" id="UP000001364">
    <property type="component" value="Chromosome"/>
</dbReference>
<dbReference type="CDD" id="cd07023">
    <property type="entry name" value="S49_Sppa_N_C"/>
    <property type="match status" value="1"/>
</dbReference>